<dbReference type="Proteomes" id="UP001212421">
    <property type="component" value="Chromosome"/>
</dbReference>
<organism evidence="2 3">
    <name type="scientific">Cryobacterium breve</name>
    <dbReference type="NCBI Taxonomy" id="1259258"/>
    <lineage>
        <taxon>Bacteria</taxon>
        <taxon>Bacillati</taxon>
        <taxon>Actinomycetota</taxon>
        <taxon>Actinomycetes</taxon>
        <taxon>Micrococcales</taxon>
        <taxon>Microbacteriaceae</taxon>
        <taxon>Cryobacterium</taxon>
    </lineage>
</organism>
<feature type="domain" description="DUF2249" evidence="1">
    <location>
        <begin position="40"/>
        <end position="109"/>
    </location>
</feature>
<accession>A0ABY7NJ91</accession>
<keyword evidence="3" id="KW-1185">Reference proteome</keyword>
<dbReference type="InterPro" id="IPR018720">
    <property type="entry name" value="DUF2249"/>
</dbReference>
<protein>
    <submittedName>
        <fullName evidence="2">DUF2249 domain-containing protein</fullName>
    </submittedName>
</protein>
<proteinExistence type="predicted"/>
<dbReference type="RefSeq" id="WP_348648492.1">
    <property type="nucleotide sequence ID" value="NZ_CP075584.1"/>
</dbReference>
<gene>
    <name evidence="2" type="ORF">KIV56_06535</name>
</gene>
<name>A0ABY7NJ91_9MICO</name>
<dbReference type="Pfam" id="PF10006">
    <property type="entry name" value="DUF2249"/>
    <property type="match status" value="1"/>
</dbReference>
<reference evidence="2 3" key="1">
    <citation type="submission" date="2021-05" db="EMBL/GenBank/DDBJ databases">
        <authorList>
            <person name="Kumar R."/>
            <person name="Kumar A."/>
            <person name="Mukhia S."/>
        </authorList>
    </citation>
    <scope>NUCLEOTIDE SEQUENCE [LARGE SCALE GENOMIC DNA]</scope>
    <source>
        <strain evidence="2 3">ERMR7:08</strain>
    </source>
</reference>
<evidence type="ECO:0000259" key="1">
    <source>
        <dbReference type="Pfam" id="PF10006"/>
    </source>
</evidence>
<evidence type="ECO:0000313" key="2">
    <source>
        <dbReference type="EMBL" id="WBM80946.1"/>
    </source>
</evidence>
<sequence>MVDMIPLLPASASAPRPAAHDEPAGHTCTCGAAEAAGYPELDARQLPHVIRHAAIFGALDAVLPGGGLVLVAPHDPLPLLAQLEERHPGRFTVSYLSREPEAWKLQLTR</sequence>
<evidence type="ECO:0000313" key="3">
    <source>
        <dbReference type="Proteomes" id="UP001212421"/>
    </source>
</evidence>
<dbReference type="EMBL" id="CP075584">
    <property type="protein sequence ID" value="WBM80946.1"/>
    <property type="molecule type" value="Genomic_DNA"/>
</dbReference>